<dbReference type="Proteomes" id="UP000224567">
    <property type="component" value="Unassembled WGS sequence"/>
</dbReference>
<sequence length="188" mass="20620">MMKFQRLPEPVGQGYKLVEYISVVPRCHGATVPWCLGALVPWPHGAMVPWCLGAMAPRSLGAMAPWCQAALVPRCTDIQLDKDTTMAGHYTSVGVRHWRRLQHCTRRSQKPLIAACLHAPTLFLGGWIGRGGTNRSDKGLNISGSWKQGHTATYNTPRIFKLSSKDSAHRSMEIVLHGGRRDPSAAAA</sequence>
<evidence type="ECO:0000313" key="2">
    <source>
        <dbReference type="Proteomes" id="UP000224567"/>
    </source>
</evidence>
<reference evidence="1 2" key="1">
    <citation type="journal article" date="2017" name="Genome Biol.">
        <title>New reference genome sequences of hot pepper reveal the massive evolution of plant disease-resistance genes by retroduplication.</title>
        <authorList>
            <person name="Kim S."/>
            <person name="Park J."/>
            <person name="Yeom S.I."/>
            <person name="Kim Y.M."/>
            <person name="Seo E."/>
            <person name="Kim K.T."/>
            <person name="Kim M.S."/>
            <person name="Lee J.M."/>
            <person name="Cheong K."/>
            <person name="Shin H.S."/>
            <person name="Kim S.B."/>
            <person name="Han K."/>
            <person name="Lee J."/>
            <person name="Park M."/>
            <person name="Lee H.A."/>
            <person name="Lee H.Y."/>
            <person name="Lee Y."/>
            <person name="Oh S."/>
            <person name="Lee J.H."/>
            <person name="Choi E."/>
            <person name="Choi E."/>
            <person name="Lee S.E."/>
            <person name="Jeon J."/>
            <person name="Kim H."/>
            <person name="Choi G."/>
            <person name="Song H."/>
            <person name="Lee J."/>
            <person name="Lee S.C."/>
            <person name="Kwon J.K."/>
            <person name="Lee H.Y."/>
            <person name="Koo N."/>
            <person name="Hong Y."/>
            <person name="Kim R.W."/>
            <person name="Kang W.H."/>
            <person name="Huh J.H."/>
            <person name="Kang B.C."/>
            <person name="Yang T.J."/>
            <person name="Lee Y.H."/>
            <person name="Bennetzen J.L."/>
            <person name="Choi D."/>
        </authorList>
    </citation>
    <scope>NUCLEOTIDE SEQUENCE [LARGE SCALE GENOMIC DNA]</scope>
    <source>
        <strain evidence="2">cv. PBC81</strain>
    </source>
</reference>
<reference evidence="2" key="2">
    <citation type="journal article" date="2017" name="J. Anim. Genet.">
        <title>Multiple reference genome sequences of hot pepper reveal the massive evolution of plant disease resistance genes by retroduplication.</title>
        <authorList>
            <person name="Kim S."/>
            <person name="Park J."/>
            <person name="Yeom S.-I."/>
            <person name="Kim Y.-M."/>
            <person name="Seo E."/>
            <person name="Kim K.-T."/>
            <person name="Kim M.-S."/>
            <person name="Lee J.M."/>
            <person name="Cheong K."/>
            <person name="Shin H.-S."/>
            <person name="Kim S.-B."/>
            <person name="Han K."/>
            <person name="Lee J."/>
            <person name="Park M."/>
            <person name="Lee H.-A."/>
            <person name="Lee H.-Y."/>
            <person name="Lee Y."/>
            <person name="Oh S."/>
            <person name="Lee J.H."/>
            <person name="Choi E."/>
            <person name="Choi E."/>
            <person name="Lee S.E."/>
            <person name="Jeon J."/>
            <person name="Kim H."/>
            <person name="Choi G."/>
            <person name="Song H."/>
            <person name="Lee J."/>
            <person name="Lee S.-C."/>
            <person name="Kwon J.-K."/>
            <person name="Lee H.-Y."/>
            <person name="Koo N."/>
            <person name="Hong Y."/>
            <person name="Kim R.W."/>
            <person name="Kang W.-H."/>
            <person name="Huh J.H."/>
            <person name="Kang B.-C."/>
            <person name="Yang T.-J."/>
            <person name="Lee Y.-H."/>
            <person name="Bennetzen J.L."/>
            <person name="Choi D."/>
        </authorList>
    </citation>
    <scope>NUCLEOTIDE SEQUENCE [LARGE SCALE GENOMIC DNA]</scope>
    <source>
        <strain evidence="2">cv. PBC81</strain>
    </source>
</reference>
<proteinExistence type="predicted"/>
<comment type="caution">
    <text evidence="1">The sequence shown here is derived from an EMBL/GenBank/DDBJ whole genome shotgun (WGS) entry which is preliminary data.</text>
</comment>
<dbReference type="PANTHER" id="PTHR34723:SF8">
    <property type="entry name" value="PROTEIN CBG17025"/>
    <property type="match status" value="1"/>
</dbReference>
<protein>
    <submittedName>
        <fullName evidence="1">Uncharacterized protein</fullName>
    </submittedName>
</protein>
<dbReference type="OrthoDB" id="10067222at2759"/>
<gene>
    <name evidence="1" type="ORF">CQW23_32489</name>
</gene>
<dbReference type="PANTHER" id="PTHR34723">
    <property type="entry name" value="PROTEIN CBG17025"/>
    <property type="match status" value="1"/>
</dbReference>
<keyword evidence="2" id="KW-1185">Reference proteome</keyword>
<dbReference type="EMBL" id="MLFT02000294">
    <property type="protein sequence ID" value="PHT27917.1"/>
    <property type="molecule type" value="Genomic_DNA"/>
</dbReference>
<accession>A0A2G2V4P5</accession>
<name>A0A2G2V4P5_CAPBA</name>
<dbReference type="AlphaFoldDB" id="A0A2G2V4P5"/>
<evidence type="ECO:0000313" key="1">
    <source>
        <dbReference type="EMBL" id="PHT27917.1"/>
    </source>
</evidence>
<organism evidence="1 2">
    <name type="scientific">Capsicum baccatum</name>
    <name type="common">Peruvian pepper</name>
    <dbReference type="NCBI Taxonomy" id="33114"/>
    <lineage>
        <taxon>Eukaryota</taxon>
        <taxon>Viridiplantae</taxon>
        <taxon>Streptophyta</taxon>
        <taxon>Embryophyta</taxon>
        <taxon>Tracheophyta</taxon>
        <taxon>Spermatophyta</taxon>
        <taxon>Magnoliopsida</taxon>
        <taxon>eudicotyledons</taxon>
        <taxon>Gunneridae</taxon>
        <taxon>Pentapetalae</taxon>
        <taxon>asterids</taxon>
        <taxon>lamiids</taxon>
        <taxon>Solanales</taxon>
        <taxon>Solanaceae</taxon>
        <taxon>Solanoideae</taxon>
        <taxon>Capsiceae</taxon>
        <taxon>Capsicum</taxon>
    </lineage>
</organism>